<keyword evidence="2" id="KW-1185">Reference proteome</keyword>
<reference evidence="2" key="1">
    <citation type="journal article" date="2017" name="Nat. Ecol. Evol.">
        <title>Genome expansion and lineage-specific genetic innovations in the forest pathogenic fungi Armillaria.</title>
        <authorList>
            <person name="Sipos G."/>
            <person name="Prasanna A.N."/>
            <person name="Walter M.C."/>
            <person name="O'Connor E."/>
            <person name="Balint B."/>
            <person name="Krizsan K."/>
            <person name="Kiss B."/>
            <person name="Hess J."/>
            <person name="Varga T."/>
            <person name="Slot J."/>
            <person name="Riley R."/>
            <person name="Boka B."/>
            <person name="Rigling D."/>
            <person name="Barry K."/>
            <person name="Lee J."/>
            <person name="Mihaltcheva S."/>
            <person name="LaButti K."/>
            <person name="Lipzen A."/>
            <person name="Waldron R."/>
            <person name="Moloney N.M."/>
            <person name="Sperisen C."/>
            <person name="Kredics L."/>
            <person name="Vagvoelgyi C."/>
            <person name="Patrignani A."/>
            <person name="Fitzpatrick D."/>
            <person name="Nagy I."/>
            <person name="Doyle S."/>
            <person name="Anderson J.B."/>
            <person name="Grigoriev I.V."/>
            <person name="Gueldener U."/>
            <person name="Muensterkoetter M."/>
            <person name="Nagy L.G."/>
        </authorList>
    </citation>
    <scope>NUCLEOTIDE SEQUENCE [LARGE SCALE GENOMIC DNA]</scope>
    <source>
        <strain evidence="2">28-4</strain>
    </source>
</reference>
<dbReference type="EMBL" id="KZ293417">
    <property type="protein sequence ID" value="PBK75310.1"/>
    <property type="molecule type" value="Genomic_DNA"/>
</dbReference>
<dbReference type="Proteomes" id="UP000218334">
    <property type="component" value="Unassembled WGS sequence"/>
</dbReference>
<organism evidence="1 2">
    <name type="scientific">Armillaria solidipes</name>
    <dbReference type="NCBI Taxonomy" id="1076256"/>
    <lineage>
        <taxon>Eukaryota</taxon>
        <taxon>Fungi</taxon>
        <taxon>Dikarya</taxon>
        <taxon>Basidiomycota</taxon>
        <taxon>Agaricomycotina</taxon>
        <taxon>Agaricomycetes</taxon>
        <taxon>Agaricomycetidae</taxon>
        <taxon>Agaricales</taxon>
        <taxon>Marasmiineae</taxon>
        <taxon>Physalacriaceae</taxon>
        <taxon>Armillaria</taxon>
    </lineage>
</organism>
<accession>A0A2H3C0C3</accession>
<dbReference type="AlphaFoldDB" id="A0A2H3C0C3"/>
<sequence length="244" mass="27030">MFVKTAVGSPWRTECTSKPKGPAWLEIRMLFPKISVHEAWYRMVSTHALQGSVDGLAVDSTNSCRLFLAIISRRPPSPDTLSSRESIPSTGYVLQIELSLHISYLLLIACGRRGTGLSLGYAELWSALLMIPHPRDSYFHRGYTAPSWMRSRNNATEALPSGNPVSKLRCRSSLDTGTWEILNATIASHVLTPGPLIYALRPAKCSLHYFKARTAPYFPNAKVRAGHVDGHEVLLGQQSRLPFA</sequence>
<proteinExistence type="predicted"/>
<name>A0A2H3C0C3_9AGAR</name>
<evidence type="ECO:0000313" key="1">
    <source>
        <dbReference type="EMBL" id="PBK75310.1"/>
    </source>
</evidence>
<gene>
    <name evidence="1" type="ORF">ARMSODRAFT_385044</name>
</gene>
<protein>
    <submittedName>
        <fullName evidence="1">Uncharacterized protein</fullName>
    </submittedName>
</protein>
<evidence type="ECO:0000313" key="2">
    <source>
        <dbReference type="Proteomes" id="UP000218334"/>
    </source>
</evidence>